<name>A0A7D4HZ53_9BURK</name>
<dbReference type="Proteomes" id="UP000500970">
    <property type="component" value="Chromosome"/>
</dbReference>
<dbReference type="KEGG" id="apes:FOC84_15935"/>
<evidence type="ECO:0000313" key="3">
    <source>
        <dbReference type="Proteomes" id="UP000500970"/>
    </source>
</evidence>
<evidence type="ECO:0000313" key="2">
    <source>
        <dbReference type="EMBL" id="QKH36360.1"/>
    </source>
</evidence>
<accession>A0A7D4HZ53</accession>
<gene>
    <name evidence="2" type="ORF">FOC84_15935</name>
</gene>
<dbReference type="RefSeq" id="WP_173145260.1">
    <property type="nucleotide sequence ID" value="NZ_CP053985.1"/>
</dbReference>
<proteinExistence type="predicted"/>
<protein>
    <submittedName>
        <fullName evidence="2">Uncharacterized protein</fullName>
    </submittedName>
</protein>
<dbReference type="AlphaFoldDB" id="A0A7D4HZ53"/>
<evidence type="ECO:0000256" key="1">
    <source>
        <dbReference type="SAM" id="MobiDB-lite"/>
    </source>
</evidence>
<feature type="region of interest" description="Disordered" evidence="1">
    <location>
        <begin position="1"/>
        <end position="26"/>
    </location>
</feature>
<sequence length="60" mass="6701">MVTLHQNDESAVPNTRHNVRATVPDIPPILKKRADGYANARMPIRAILDQKHLAPAPHSR</sequence>
<keyword evidence="3" id="KW-1185">Reference proteome</keyword>
<reference evidence="2 3" key="1">
    <citation type="submission" date="2020-05" db="EMBL/GenBank/DDBJ databases">
        <title>FDA dAtabase for Regulatory Grade micrObial Sequences (FDA-ARGOS): Supporting development and validation of Infectious Disease Dx tests.</title>
        <authorList>
            <person name="Sproer C."/>
            <person name="Gronow S."/>
            <person name="Severitt S."/>
            <person name="Schroder I."/>
            <person name="Tallon L."/>
            <person name="Sadzewicz L."/>
            <person name="Zhao X."/>
            <person name="Vavikolanu K."/>
            <person name="Mehta A."/>
            <person name="Aluvathingal J."/>
            <person name="Nadendla S."/>
            <person name="Myers T."/>
            <person name="Yan Y."/>
            <person name="Sichtig H."/>
        </authorList>
    </citation>
    <scope>NUCLEOTIDE SEQUENCE [LARGE SCALE GENOMIC DNA]</scope>
    <source>
        <strain evidence="2 3">FDAARGOS_790</strain>
    </source>
</reference>
<organism evidence="2 3">
    <name type="scientific">Achromobacter pestifer</name>
    <dbReference type="NCBI Taxonomy" id="1353889"/>
    <lineage>
        <taxon>Bacteria</taxon>
        <taxon>Pseudomonadati</taxon>
        <taxon>Pseudomonadota</taxon>
        <taxon>Betaproteobacteria</taxon>
        <taxon>Burkholderiales</taxon>
        <taxon>Alcaligenaceae</taxon>
        <taxon>Achromobacter</taxon>
    </lineage>
</organism>
<dbReference type="EMBL" id="CP053985">
    <property type="protein sequence ID" value="QKH36360.1"/>
    <property type="molecule type" value="Genomic_DNA"/>
</dbReference>